<reference evidence="2 6" key="1">
    <citation type="journal article" date="2016" name="DNA Res.">
        <title>The complete genome sequencing of Prevotella intermedia strain OMA14 and a subsequent fine-scale, intra-species genomic comparison reveal an unusual amplification of conjugative and mobile transposons and identify a novel Prevotella-lineage-specific repeat.</title>
        <authorList>
            <person name="Naito M."/>
            <person name="Ogura Y."/>
            <person name="Itoh T."/>
            <person name="Shoji M."/>
            <person name="Okamoto M."/>
            <person name="Hayashi T."/>
            <person name="Nakayama K."/>
        </authorList>
    </citation>
    <scope>NUCLEOTIDE SEQUENCE [LARGE SCALE GENOMIC DNA]</scope>
    <source>
        <strain evidence="2 6">OMA14</strain>
    </source>
</reference>
<organism evidence="2 6">
    <name type="scientific">Prevotella intermedia</name>
    <dbReference type="NCBI Taxonomy" id="28131"/>
    <lineage>
        <taxon>Bacteria</taxon>
        <taxon>Pseudomonadati</taxon>
        <taxon>Bacteroidota</taxon>
        <taxon>Bacteroidia</taxon>
        <taxon>Bacteroidales</taxon>
        <taxon>Prevotellaceae</taxon>
        <taxon>Prevotella</taxon>
    </lineage>
</organism>
<name>A0A0S3UI68_PREIN</name>
<dbReference type="Pfam" id="PF14905">
    <property type="entry name" value="OMP_b-brl_3"/>
    <property type="match status" value="1"/>
</dbReference>
<dbReference type="EMBL" id="AP014598">
    <property type="protein sequence ID" value="BAU18840.1"/>
    <property type="molecule type" value="Genomic_DNA"/>
</dbReference>
<proteinExistence type="predicted"/>
<dbReference type="InterPro" id="IPR041700">
    <property type="entry name" value="OMP_b-brl_3"/>
</dbReference>
<dbReference type="RefSeq" id="WP_148664600.1">
    <property type="nucleotide sequence ID" value="NZ_AP014597.1"/>
</dbReference>
<dbReference type="SUPFAM" id="SSF56935">
    <property type="entry name" value="Porins"/>
    <property type="match status" value="1"/>
</dbReference>
<dbReference type="EMBL" id="AP014597">
    <property type="protein sequence ID" value="BAU17221.1"/>
    <property type="molecule type" value="Genomic_DNA"/>
</dbReference>
<evidence type="ECO:0000313" key="3">
    <source>
        <dbReference type="EMBL" id="BAU17770.1"/>
    </source>
</evidence>
<dbReference type="Proteomes" id="UP000217431">
    <property type="component" value="Chromosome I"/>
</dbReference>
<evidence type="ECO:0000313" key="4">
    <source>
        <dbReference type="EMBL" id="BAU18840.1"/>
    </source>
</evidence>
<gene>
    <name evidence="2" type="ORF">PIOMA14_I_0713</name>
    <name evidence="3" type="ORF">PIOMA14_I_1262</name>
    <name evidence="4" type="ORF">PIOMA14_II_0335</name>
    <name evidence="5" type="ORF">PIOMA14_II_0696</name>
</gene>
<accession>A0A0S3UI68</accession>
<feature type="domain" description="Outer membrane protein beta-barrel" evidence="1">
    <location>
        <begin position="380"/>
        <end position="762"/>
    </location>
</feature>
<evidence type="ECO:0000259" key="1">
    <source>
        <dbReference type="Pfam" id="PF14905"/>
    </source>
</evidence>
<dbReference type="AlphaFoldDB" id="A0A0S3UI68"/>
<sequence length="783" mass="90016">MDKKYFCHIKQKTKEIMNTNSKTRSILIIKFLMLSLCTFAQIKGIVREKDSNLPMEFVNVTLLSASDSAFITGTTTDSLGMFTIPNTITNGILKVSYIGCNTQFQQIVPEDTLYNFFLQPNENLLKEVIVKRKTYLHTAKGIIANIASGPLSKLGNGLDVLSHLPFIINKNGNISVLGKGKPLIFINNRLVRNLSELNQINSSDIKRVEIITNPGAEYDATISAVIKIITSKPIGEGFGCLANAGLSMERNLSHYSGLNIKYRKKEFDLFADLQYNRTSSKAKQLSNRSFLTQQVNENIDMQTNALSWNGSVGLNYEHRDKLAMGAIYKYTSLPHETFTTNDYVEVKYMGHLKDFISNDKRKSVIYSHYINSYLSYYFTKDAYLKVDFDYMNSSNESNQDYSLKSEEIHSKNHSNNMLYAYRAKVISPLFGGTLTSGTDGAFTTNKNRYSILDGTTLQNSLLPASNVAKQQLYSFFSEYEKSFGTHWDISMGIRFEYMNFNYYNNSNNSTKDSQKDKGFYPSAAINYKNDDVQMTLAYRYTTLRPSYFMLRNSVEYNNPYEYEGGTPNLLPQKTNMFSFSLGWNDFQVMANYSIMKNSTMYVYDRYNGSDTIAIFHTQNIKSNQTFDIALYYSPIWFKIWRPSFTIDFTKPFLVYNNSKYNKPIYSLLFDNIITLPKHFQIGVDMSFNTCGNLDTDLASYSQNFNCNIHCVKDFFNEKLRLKFAVNNLFNTSREKWSKNTNNIILNKWNDANRCTFVFTASYQINPTKNKYRGEKSTTELNRL</sequence>
<dbReference type="InterPro" id="IPR008969">
    <property type="entry name" value="CarboxyPept-like_regulatory"/>
</dbReference>
<evidence type="ECO:0000313" key="2">
    <source>
        <dbReference type="EMBL" id="BAU17221.1"/>
    </source>
</evidence>
<evidence type="ECO:0000313" key="5">
    <source>
        <dbReference type="EMBL" id="BAU19200.1"/>
    </source>
</evidence>
<dbReference type="EMBL" id="AP014597">
    <property type="protein sequence ID" value="BAU17770.1"/>
    <property type="molecule type" value="Genomic_DNA"/>
</dbReference>
<evidence type="ECO:0000313" key="6">
    <source>
        <dbReference type="Proteomes" id="UP000217431"/>
    </source>
</evidence>
<dbReference type="Proteomes" id="UP000217431">
    <property type="component" value="Chromosome II"/>
</dbReference>
<dbReference type="EMBL" id="AP014598">
    <property type="protein sequence ID" value="BAU19200.1"/>
    <property type="molecule type" value="Genomic_DNA"/>
</dbReference>
<dbReference type="SUPFAM" id="SSF49464">
    <property type="entry name" value="Carboxypeptidase regulatory domain-like"/>
    <property type="match status" value="1"/>
</dbReference>
<protein>
    <recommendedName>
        <fullName evidence="1">Outer membrane protein beta-barrel domain-containing protein</fullName>
    </recommendedName>
</protein>